<dbReference type="EC" id="2.3.1.181" evidence="5"/>
<evidence type="ECO:0000256" key="2">
    <source>
        <dbReference type="ARBA" id="ARBA00022679"/>
    </source>
</evidence>
<proteinExistence type="inferred from homology"/>
<comment type="pathway">
    <text evidence="1 5">Protein modification; protein lipoylation via endogenous pathway; protein N(6)-(lipoyl)lysine from octanoyl-[acyl-carrier-protein]: step 1/2.</text>
</comment>
<sequence length="243" mass="27366">MKHSPQVPSLEVFMLGLVDFEEVQQLQRRLVYEQGERGGASLLLCEHPPTISVGRSGSRAHLVPDDQGLRSLGIKVHWVNRGGGCIFHLPGQLAAYIVLPLEPLGLNLSRYIDGLNATLLDVLQEFELRGRIHPGVDGVFIDHSRVGTVGVAVNRWIAYHGMTLNVGAFLEPFDLIDEPGFGPYPLRQTSMESRRQRPAPMPKVREALIRHFETRFGLERHHIYTHHPLVRQKVRSHVYAESS</sequence>
<reference evidence="7" key="1">
    <citation type="submission" date="2024-05" db="EMBL/GenBank/DDBJ databases">
        <title>Planctomycetes of the genus Singulisphaera possess chitinolytic capabilities.</title>
        <authorList>
            <person name="Ivanova A."/>
        </authorList>
    </citation>
    <scope>NUCLEOTIDE SEQUENCE</scope>
    <source>
        <strain evidence="7">Ch08T</strain>
    </source>
</reference>
<dbReference type="RefSeq" id="WP_406694547.1">
    <property type="nucleotide sequence ID" value="NZ_CP155447.1"/>
</dbReference>
<evidence type="ECO:0000259" key="6">
    <source>
        <dbReference type="PROSITE" id="PS51733"/>
    </source>
</evidence>
<feature type="domain" description="BPL/LPL catalytic" evidence="6">
    <location>
        <begin position="36"/>
        <end position="220"/>
    </location>
</feature>
<dbReference type="EMBL" id="CP155447">
    <property type="protein sequence ID" value="XBH01802.1"/>
    <property type="molecule type" value="Genomic_DNA"/>
</dbReference>
<comment type="catalytic activity">
    <reaction evidence="5">
        <text>octanoyl-[ACP] + L-lysyl-[protein] = N(6)-octanoyl-L-lysyl-[protein] + holo-[ACP] + H(+)</text>
        <dbReference type="Rhea" id="RHEA:17665"/>
        <dbReference type="Rhea" id="RHEA-COMP:9636"/>
        <dbReference type="Rhea" id="RHEA-COMP:9685"/>
        <dbReference type="Rhea" id="RHEA-COMP:9752"/>
        <dbReference type="Rhea" id="RHEA-COMP:9928"/>
        <dbReference type="ChEBI" id="CHEBI:15378"/>
        <dbReference type="ChEBI" id="CHEBI:29969"/>
        <dbReference type="ChEBI" id="CHEBI:64479"/>
        <dbReference type="ChEBI" id="CHEBI:78463"/>
        <dbReference type="ChEBI" id="CHEBI:78809"/>
        <dbReference type="EC" id="2.3.1.181"/>
    </reaction>
</comment>
<evidence type="ECO:0000256" key="3">
    <source>
        <dbReference type="ARBA" id="ARBA00023315"/>
    </source>
</evidence>
<dbReference type="PROSITE" id="PS51733">
    <property type="entry name" value="BPL_LPL_CATALYTIC"/>
    <property type="match status" value="1"/>
</dbReference>
<keyword evidence="2 5" id="KW-0808">Transferase</keyword>
<dbReference type="GO" id="GO:0033819">
    <property type="term" value="F:lipoyl(octanoyl) transferase activity"/>
    <property type="evidence" value="ECO:0007669"/>
    <property type="project" value="UniProtKB-EC"/>
</dbReference>
<comment type="function">
    <text evidence="4 5">Catalyzes the transfer of endogenously produced octanoic acid from octanoyl-acyl-carrier-protein onto the lipoyl domains of lipoate-dependent enzymes. Lipoyl-ACP can also act as a substrate although octanoyl-ACP is likely to be the physiological substrate.</text>
</comment>
<keyword evidence="3 5" id="KW-0012">Acyltransferase</keyword>
<gene>
    <name evidence="7" type="primary">lipB</name>
    <name evidence="7" type="ORF">V5E97_26105</name>
</gene>
<evidence type="ECO:0000256" key="4">
    <source>
        <dbReference type="ARBA" id="ARBA00024732"/>
    </source>
</evidence>
<dbReference type="NCBIfam" id="TIGR00214">
    <property type="entry name" value="lipB"/>
    <property type="match status" value="1"/>
</dbReference>
<dbReference type="PIRSF" id="PIRSF016262">
    <property type="entry name" value="LPLase"/>
    <property type="match status" value="1"/>
</dbReference>
<dbReference type="AlphaFoldDB" id="A0AAU7CA22"/>
<protein>
    <recommendedName>
        <fullName evidence="5">Octanoyltransferase</fullName>
        <ecNumber evidence="5">2.3.1.181</ecNumber>
    </recommendedName>
</protein>
<comment type="similarity">
    <text evidence="5">Belongs to the LipB family.</text>
</comment>
<dbReference type="InterPro" id="IPR045864">
    <property type="entry name" value="aa-tRNA-synth_II/BPL/LPL"/>
</dbReference>
<dbReference type="InterPro" id="IPR004143">
    <property type="entry name" value="BPL_LPL_catalytic"/>
</dbReference>
<organism evidence="7">
    <name type="scientific">Singulisphaera sp. Ch08</name>
    <dbReference type="NCBI Taxonomy" id="3120278"/>
    <lineage>
        <taxon>Bacteria</taxon>
        <taxon>Pseudomonadati</taxon>
        <taxon>Planctomycetota</taxon>
        <taxon>Planctomycetia</taxon>
        <taxon>Isosphaerales</taxon>
        <taxon>Isosphaeraceae</taxon>
        <taxon>Singulisphaera</taxon>
    </lineage>
</organism>
<evidence type="ECO:0000256" key="5">
    <source>
        <dbReference type="PIRNR" id="PIRNR016262"/>
    </source>
</evidence>
<dbReference type="GO" id="GO:0009249">
    <property type="term" value="P:protein lipoylation"/>
    <property type="evidence" value="ECO:0007669"/>
    <property type="project" value="InterPro"/>
</dbReference>
<dbReference type="PANTHER" id="PTHR10993">
    <property type="entry name" value="OCTANOYLTRANSFERASE"/>
    <property type="match status" value="1"/>
</dbReference>
<accession>A0AAU7CA22</accession>
<dbReference type="InterPro" id="IPR000544">
    <property type="entry name" value="Octanoyltransferase"/>
</dbReference>
<evidence type="ECO:0000256" key="1">
    <source>
        <dbReference type="ARBA" id="ARBA00004821"/>
    </source>
</evidence>
<dbReference type="Pfam" id="PF21948">
    <property type="entry name" value="LplA-B_cat"/>
    <property type="match status" value="1"/>
</dbReference>
<dbReference type="Gene3D" id="3.30.930.10">
    <property type="entry name" value="Bira Bifunctional Protein, Domain 2"/>
    <property type="match status" value="1"/>
</dbReference>
<name>A0AAU7CA22_9BACT</name>
<evidence type="ECO:0000313" key="7">
    <source>
        <dbReference type="EMBL" id="XBH01802.1"/>
    </source>
</evidence>
<dbReference type="SUPFAM" id="SSF55681">
    <property type="entry name" value="Class II aaRS and biotin synthetases"/>
    <property type="match status" value="1"/>
</dbReference>
<dbReference type="PANTHER" id="PTHR10993:SF7">
    <property type="entry name" value="LIPOYLTRANSFERASE 2, MITOCHONDRIAL-RELATED"/>
    <property type="match status" value="1"/>
</dbReference>